<comment type="caution">
    <text evidence="1">The sequence shown here is derived from an EMBL/GenBank/DDBJ whole genome shotgun (WGS) entry which is preliminary data.</text>
</comment>
<reference evidence="1" key="1">
    <citation type="submission" date="2022-10" db="EMBL/GenBank/DDBJ databases">
        <title>Culturing micro-colonial fungi from biological soil crusts in the Mojave desert and describing Neophaeococcomyces mojavensis, and introducing the new genera and species Taxawa tesnikishii.</title>
        <authorList>
            <person name="Kurbessoian T."/>
            <person name="Stajich J.E."/>
        </authorList>
    </citation>
    <scope>NUCLEOTIDE SEQUENCE</scope>
    <source>
        <strain evidence="1">JES_112</strain>
    </source>
</reference>
<evidence type="ECO:0000313" key="2">
    <source>
        <dbReference type="Proteomes" id="UP001172386"/>
    </source>
</evidence>
<proteinExistence type="predicted"/>
<organism evidence="1 2">
    <name type="scientific">Neophaeococcomyces mojaviensis</name>
    <dbReference type="NCBI Taxonomy" id="3383035"/>
    <lineage>
        <taxon>Eukaryota</taxon>
        <taxon>Fungi</taxon>
        <taxon>Dikarya</taxon>
        <taxon>Ascomycota</taxon>
        <taxon>Pezizomycotina</taxon>
        <taxon>Eurotiomycetes</taxon>
        <taxon>Chaetothyriomycetidae</taxon>
        <taxon>Chaetothyriales</taxon>
        <taxon>Chaetothyriales incertae sedis</taxon>
        <taxon>Neophaeococcomyces</taxon>
    </lineage>
</organism>
<evidence type="ECO:0000313" key="1">
    <source>
        <dbReference type="EMBL" id="KAJ9653730.1"/>
    </source>
</evidence>
<dbReference type="EMBL" id="JAPDRQ010000143">
    <property type="protein sequence ID" value="KAJ9653730.1"/>
    <property type="molecule type" value="Genomic_DNA"/>
</dbReference>
<sequence>MFEVKITDRFNLGDKNFLITGGGCGIGFACAKAIAQLGGGVAVIDTLAEPVEEFHMLGKRFGVKTSFVRGDTAAGICIDEPLVEADWEHSQRTSNVNVMGTFWTIKLLAKHLVDTKTHGSIVTIASLNGQGVYVPVQPCAAYNASKAAVKGLMGPLGAELGEHGIRINSISPGAIQTPLLKRLEGEKRAILDFYSDGAPLQRLGIPEDLTPMVCYLLSDAASFTTGADFLLTGES</sequence>
<protein>
    <submittedName>
        <fullName evidence="1">Uncharacterized protein</fullName>
    </submittedName>
</protein>
<gene>
    <name evidence="1" type="ORF">H2198_007128</name>
</gene>
<dbReference type="Proteomes" id="UP001172386">
    <property type="component" value="Unassembled WGS sequence"/>
</dbReference>
<keyword evidence="2" id="KW-1185">Reference proteome</keyword>
<name>A0ACC3A0Y0_9EURO</name>
<accession>A0ACC3A0Y0</accession>